<proteinExistence type="predicted"/>
<name>A0AAD5CNY9_AMBAR</name>
<comment type="caution">
    <text evidence="3">The sequence shown here is derived from an EMBL/GenBank/DDBJ whole genome shotgun (WGS) entry which is preliminary data.</text>
</comment>
<keyword evidence="4" id="KW-1185">Reference proteome</keyword>
<dbReference type="AlphaFoldDB" id="A0AAD5CNY9"/>
<dbReference type="GO" id="GO:0005524">
    <property type="term" value="F:ATP binding"/>
    <property type="evidence" value="ECO:0007669"/>
    <property type="project" value="UniProtKB-KW"/>
</dbReference>
<sequence>MHMSGGGAKEDADVKCGEVFRSKIPFVRSFMQVFGGNNAQAKEKVGSKPTHSISLLNISDGSSVTSLQMVDSSIAPASQLMPIGTCILAEGVLQKPSIQGKHAIELKVEKMLHIGIVDQESYPLSKKKLALAGLRDHAHFRPRTTTVKTFSFF</sequence>
<evidence type="ECO:0000256" key="1">
    <source>
        <dbReference type="ARBA" id="ARBA00022917"/>
    </source>
</evidence>
<evidence type="ECO:0000256" key="2">
    <source>
        <dbReference type="ARBA" id="ARBA00023146"/>
    </source>
</evidence>
<evidence type="ECO:0000313" key="4">
    <source>
        <dbReference type="Proteomes" id="UP001206925"/>
    </source>
</evidence>
<keyword evidence="2" id="KW-0436">Ligase</keyword>
<gene>
    <name evidence="3" type="ORF">M8C21_006723</name>
</gene>
<keyword evidence="1" id="KW-0648">Protein biosynthesis</keyword>
<dbReference type="EMBL" id="JAMZMK010007207">
    <property type="protein sequence ID" value="KAI7745548.1"/>
    <property type="molecule type" value="Genomic_DNA"/>
</dbReference>
<dbReference type="Proteomes" id="UP001206925">
    <property type="component" value="Unassembled WGS sequence"/>
</dbReference>
<accession>A0AAD5CNY9</accession>
<keyword evidence="2" id="KW-0030">Aminoacyl-tRNA synthetase</keyword>
<protein>
    <submittedName>
        <fullName evidence="3">Uncharacterized protein</fullName>
    </submittedName>
</protein>
<dbReference type="GO" id="GO:0004816">
    <property type="term" value="F:asparagine-tRNA ligase activity"/>
    <property type="evidence" value="ECO:0007669"/>
    <property type="project" value="TreeGrafter"/>
</dbReference>
<dbReference type="GO" id="GO:0005739">
    <property type="term" value="C:mitochondrion"/>
    <property type="evidence" value="ECO:0007669"/>
    <property type="project" value="TreeGrafter"/>
</dbReference>
<organism evidence="3 4">
    <name type="scientific">Ambrosia artemisiifolia</name>
    <name type="common">Common ragweed</name>
    <dbReference type="NCBI Taxonomy" id="4212"/>
    <lineage>
        <taxon>Eukaryota</taxon>
        <taxon>Viridiplantae</taxon>
        <taxon>Streptophyta</taxon>
        <taxon>Embryophyta</taxon>
        <taxon>Tracheophyta</taxon>
        <taxon>Spermatophyta</taxon>
        <taxon>Magnoliopsida</taxon>
        <taxon>eudicotyledons</taxon>
        <taxon>Gunneridae</taxon>
        <taxon>Pentapetalae</taxon>
        <taxon>asterids</taxon>
        <taxon>campanulids</taxon>
        <taxon>Asterales</taxon>
        <taxon>Asteraceae</taxon>
        <taxon>Asteroideae</taxon>
        <taxon>Heliantheae alliance</taxon>
        <taxon>Heliantheae</taxon>
        <taxon>Ambrosia</taxon>
    </lineage>
</organism>
<dbReference type="GO" id="GO:0006421">
    <property type="term" value="P:asparaginyl-tRNA aminoacylation"/>
    <property type="evidence" value="ECO:0007669"/>
    <property type="project" value="TreeGrafter"/>
</dbReference>
<reference evidence="3" key="1">
    <citation type="submission" date="2022-06" db="EMBL/GenBank/DDBJ databases">
        <title>Uncovering the hologenomic basis of an extraordinary plant invasion.</title>
        <authorList>
            <person name="Bieker V.C."/>
            <person name="Martin M.D."/>
            <person name="Gilbert T."/>
            <person name="Hodgins K."/>
            <person name="Battlay P."/>
            <person name="Petersen B."/>
            <person name="Wilson J."/>
        </authorList>
    </citation>
    <scope>NUCLEOTIDE SEQUENCE</scope>
    <source>
        <strain evidence="3">AA19_3_7</strain>
        <tissue evidence="3">Leaf</tissue>
    </source>
</reference>
<dbReference type="PANTHER" id="PTHR22594:SF36">
    <property type="entry name" value="ASPARAGINE--TRNA LIGASE, CYTOPLASMIC 2"/>
    <property type="match status" value="1"/>
</dbReference>
<dbReference type="PANTHER" id="PTHR22594">
    <property type="entry name" value="ASPARTYL/LYSYL-TRNA SYNTHETASE"/>
    <property type="match status" value="1"/>
</dbReference>
<evidence type="ECO:0000313" key="3">
    <source>
        <dbReference type="EMBL" id="KAI7745548.1"/>
    </source>
</evidence>